<keyword evidence="3" id="KW-0804">Transcription</keyword>
<dbReference type="PANTHER" id="PTHR43537">
    <property type="entry name" value="TRANSCRIPTIONAL REGULATOR, GNTR FAMILY"/>
    <property type="match status" value="1"/>
</dbReference>
<sequence length="230" mass="24928">MHRERSGAAMLDLSPPPPRSIGLQAEREVFERILGAIAERRLPPGTKLTEESLVEIFGVTRARVRKVLLLLSQRGLVALEPNRGAFVAQPGRAESVALFHARRVIESETASLLAGLPQPERVQALARLDAHLEEEAAARRAEQPGAVIRLSGEFHRLVAELAGNPVLAAIIEDLVWRTALALATHATRDDTDCSPAEHPAIVEAFRAGDGPLAVHLMTHHLDHIVSSLGE</sequence>
<protein>
    <submittedName>
        <fullName evidence="5">DNA-binding GntR family transcriptional regulator</fullName>
    </submittedName>
</protein>
<keyword evidence="6" id="KW-1185">Reference proteome</keyword>
<dbReference type="InterPro" id="IPR036390">
    <property type="entry name" value="WH_DNA-bd_sf"/>
</dbReference>
<evidence type="ECO:0000313" key="6">
    <source>
        <dbReference type="Proteomes" id="UP001237448"/>
    </source>
</evidence>
<keyword evidence="1" id="KW-0805">Transcription regulation</keyword>
<dbReference type="RefSeq" id="WP_307423590.1">
    <property type="nucleotide sequence ID" value="NZ_JAUSVK010000001.1"/>
</dbReference>
<dbReference type="GO" id="GO:0003677">
    <property type="term" value="F:DNA binding"/>
    <property type="evidence" value="ECO:0007669"/>
    <property type="project" value="UniProtKB-KW"/>
</dbReference>
<comment type="caution">
    <text evidence="5">The sequence shown here is derived from an EMBL/GenBank/DDBJ whole genome shotgun (WGS) entry which is preliminary data.</text>
</comment>
<feature type="domain" description="HTH gntR-type" evidence="4">
    <location>
        <begin position="23"/>
        <end position="90"/>
    </location>
</feature>
<evidence type="ECO:0000313" key="5">
    <source>
        <dbReference type="EMBL" id="MDQ0391378.1"/>
    </source>
</evidence>
<keyword evidence="2 5" id="KW-0238">DNA-binding</keyword>
<dbReference type="InterPro" id="IPR008920">
    <property type="entry name" value="TF_FadR/GntR_C"/>
</dbReference>
<dbReference type="InterPro" id="IPR011711">
    <property type="entry name" value="GntR_C"/>
</dbReference>
<evidence type="ECO:0000259" key="4">
    <source>
        <dbReference type="PROSITE" id="PS50949"/>
    </source>
</evidence>
<organism evidence="5 6">
    <name type="scientific">Labrys monachus</name>
    <dbReference type="NCBI Taxonomy" id="217067"/>
    <lineage>
        <taxon>Bacteria</taxon>
        <taxon>Pseudomonadati</taxon>
        <taxon>Pseudomonadota</taxon>
        <taxon>Alphaproteobacteria</taxon>
        <taxon>Hyphomicrobiales</taxon>
        <taxon>Xanthobacteraceae</taxon>
        <taxon>Labrys</taxon>
    </lineage>
</organism>
<dbReference type="InterPro" id="IPR036388">
    <property type="entry name" value="WH-like_DNA-bd_sf"/>
</dbReference>
<dbReference type="PROSITE" id="PS50949">
    <property type="entry name" value="HTH_GNTR"/>
    <property type="match status" value="1"/>
</dbReference>
<reference evidence="5 6" key="1">
    <citation type="submission" date="2023-07" db="EMBL/GenBank/DDBJ databases">
        <title>Genomic Encyclopedia of Type Strains, Phase IV (KMG-IV): sequencing the most valuable type-strain genomes for metagenomic binning, comparative biology and taxonomic classification.</title>
        <authorList>
            <person name="Goeker M."/>
        </authorList>
    </citation>
    <scope>NUCLEOTIDE SEQUENCE [LARGE SCALE GENOMIC DNA]</scope>
    <source>
        <strain evidence="5 6">DSM 5896</strain>
    </source>
</reference>
<dbReference type="Gene3D" id="1.20.120.530">
    <property type="entry name" value="GntR ligand-binding domain-like"/>
    <property type="match status" value="1"/>
</dbReference>
<dbReference type="Pfam" id="PF07729">
    <property type="entry name" value="FCD"/>
    <property type="match status" value="1"/>
</dbReference>
<evidence type="ECO:0000256" key="2">
    <source>
        <dbReference type="ARBA" id="ARBA00023125"/>
    </source>
</evidence>
<gene>
    <name evidence="5" type="ORF">J3R73_001170</name>
</gene>
<accession>A0ABU0F9T5</accession>
<name>A0ABU0F9T5_9HYPH</name>
<dbReference type="InterPro" id="IPR000524">
    <property type="entry name" value="Tscrpt_reg_HTH_GntR"/>
</dbReference>
<dbReference type="Pfam" id="PF00392">
    <property type="entry name" value="GntR"/>
    <property type="match status" value="1"/>
</dbReference>
<dbReference type="SUPFAM" id="SSF48008">
    <property type="entry name" value="GntR ligand-binding domain-like"/>
    <property type="match status" value="1"/>
</dbReference>
<evidence type="ECO:0000256" key="1">
    <source>
        <dbReference type="ARBA" id="ARBA00023015"/>
    </source>
</evidence>
<dbReference type="PANTHER" id="PTHR43537:SF53">
    <property type="entry name" value="HTH-TYPE TRANSCRIPTIONAL REPRESSOR NANR"/>
    <property type="match status" value="1"/>
</dbReference>
<dbReference type="Proteomes" id="UP001237448">
    <property type="component" value="Unassembled WGS sequence"/>
</dbReference>
<proteinExistence type="predicted"/>
<dbReference type="EMBL" id="JAUSVK010000001">
    <property type="protein sequence ID" value="MDQ0391378.1"/>
    <property type="molecule type" value="Genomic_DNA"/>
</dbReference>
<dbReference type="SMART" id="SM00345">
    <property type="entry name" value="HTH_GNTR"/>
    <property type="match status" value="1"/>
</dbReference>
<dbReference type="SMART" id="SM00895">
    <property type="entry name" value="FCD"/>
    <property type="match status" value="1"/>
</dbReference>
<dbReference type="SUPFAM" id="SSF46785">
    <property type="entry name" value="Winged helix' DNA-binding domain"/>
    <property type="match status" value="1"/>
</dbReference>
<dbReference type="Gene3D" id="1.10.10.10">
    <property type="entry name" value="Winged helix-like DNA-binding domain superfamily/Winged helix DNA-binding domain"/>
    <property type="match status" value="1"/>
</dbReference>
<evidence type="ECO:0000256" key="3">
    <source>
        <dbReference type="ARBA" id="ARBA00023163"/>
    </source>
</evidence>
<dbReference type="CDD" id="cd07377">
    <property type="entry name" value="WHTH_GntR"/>
    <property type="match status" value="1"/>
</dbReference>